<feature type="region of interest" description="Disordered" evidence="1">
    <location>
        <begin position="54"/>
        <end position="139"/>
    </location>
</feature>
<gene>
    <name evidence="3" type="ORF">PT974_00105</name>
</gene>
<sequence>MFYFWISLKGLDAVLDTDDALSHRQRDVEGIVSLLKAVSYGFLKKHHLRPHKVDVSSNKSVFSTATRRSNKASTSKKLSSGSSSNRSSTRTTPSEPVSRSGTPFDGWHRRKIGLPTTGPLKRIKLDESKPAEPSEVEPERLIGEGGKLLRRPFDGPDVSFDLDRSQRTGCHETGTQSIMTGALSKEDYATSPAETVEVCLVGNKSDLGRKYLKRKRCGSQAKAEPSEWLQGILKSWNNPVFELAPSSVPRLSDESQAPWNSGTGLRCCENENGGVNFEAASLSLHGRVSREALSDAEVISQVDCKFILLRLPWRSMDQENTSSALVMLDQHAADERCRLEDLMAGYFKEDAKTGKLSAVVEALEQPLRFEVSDREGDLLGAYKEHFTMWGIIYNVRLQAKTGFRKEGDSCKLVVSALPPSILERCRGEPRLLVELMRKEIWKLNDEGITPSQSQLGGNASDGPCAIMFNDVLTKAECEDLHGAVGRSRFGVPNRGWDERGSAKGERATWKKWMEKKPSNG</sequence>
<dbReference type="InterPro" id="IPR038973">
    <property type="entry name" value="MutL/Mlh/Pms-like"/>
</dbReference>
<keyword evidence="4" id="KW-1185">Reference proteome</keyword>
<evidence type="ECO:0000313" key="4">
    <source>
        <dbReference type="Proteomes" id="UP001338125"/>
    </source>
</evidence>
<evidence type="ECO:0000259" key="2">
    <source>
        <dbReference type="SMART" id="SM00853"/>
    </source>
</evidence>
<protein>
    <submittedName>
        <fullName evidence="3">DNA mismatch repair Mlh3-like protein</fullName>
    </submittedName>
</protein>
<dbReference type="PANTHER" id="PTHR10073">
    <property type="entry name" value="DNA MISMATCH REPAIR PROTEIN MLH, PMS, MUTL"/>
    <property type="match status" value="1"/>
</dbReference>
<evidence type="ECO:0000313" key="3">
    <source>
        <dbReference type="EMBL" id="KAK5997748.1"/>
    </source>
</evidence>
<feature type="domain" description="MutL C-terminal dimerisation" evidence="2">
    <location>
        <begin position="298"/>
        <end position="472"/>
    </location>
</feature>
<dbReference type="Gene3D" id="3.30.1540.20">
    <property type="entry name" value="MutL, C-terminal domain, dimerisation subdomain"/>
    <property type="match status" value="1"/>
</dbReference>
<dbReference type="SMART" id="SM00853">
    <property type="entry name" value="MutL_C"/>
    <property type="match status" value="1"/>
</dbReference>
<dbReference type="InterPro" id="IPR042120">
    <property type="entry name" value="MutL_C_dimsub"/>
</dbReference>
<feature type="compositionally biased region" description="Basic and acidic residues" evidence="1">
    <location>
        <begin position="123"/>
        <end position="139"/>
    </location>
</feature>
<feature type="compositionally biased region" description="Low complexity" evidence="1">
    <location>
        <begin position="73"/>
        <end position="100"/>
    </location>
</feature>
<dbReference type="InterPro" id="IPR014790">
    <property type="entry name" value="MutL_C"/>
</dbReference>
<reference evidence="3 4" key="1">
    <citation type="submission" date="2024-01" db="EMBL/GenBank/DDBJ databases">
        <title>Complete genome of Cladobotryum mycophilum ATHUM6906.</title>
        <authorList>
            <person name="Christinaki A.C."/>
            <person name="Myridakis A.I."/>
            <person name="Kouvelis V.N."/>
        </authorList>
    </citation>
    <scope>NUCLEOTIDE SEQUENCE [LARGE SCALE GENOMIC DNA]</scope>
    <source>
        <strain evidence="3 4">ATHUM6906</strain>
    </source>
</reference>
<name>A0ABR0SZZ2_9HYPO</name>
<dbReference type="InterPro" id="IPR037198">
    <property type="entry name" value="MutL_C_sf"/>
</dbReference>
<comment type="caution">
    <text evidence="3">The sequence shown here is derived from an EMBL/GenBank/DDBJ whole genome shotgun (WGS) entry which is preliminary data.</text>
</comment>
<accession>A0ABR0SZZ2</accession>
<proteinExistence type="predicted"/>
<feature type="compositionally biased region" description="Polar residues" evidence="1">
    <location>
        <begin position="55"/>
        <end position="67"/>
    </location>
</feature>
<dbReference type="SUPFAM" id="SSF118116">
    <property type="entry name" value="DNA mismatch repair protein MutL"/>
    <property type="match status" value="1"/>
</dbReference>
<dbReference type="EMBL" id="JAVFKD010000001">
    <property type="protein sequence ID" value="KAK5997748.1"/>
    <property type="molecule type" value="Genomic_DNA"/>
</dbReference>
<feature type="region of interest" description="Disordered" evidence="1">
    <location>
        <begin position="495"/>
        <end position="520"/>
    </location>
</feature>
<dbReference type="Proteomes" id="UP001338125">
    <property type="component" value="Unassembled WGS sequence"/>
</dbReference>
<organism evidence="3 4">
    <name type="scientific">Cladobotryum mycophilum</name>
    <dbReference type="NCBI Taxonomy" id="491253"/>
    <lineage>
        <taxon>Eukaryota</taxon>
        <taxon>Fungi</taxon>
        <taxon>Dikarya</taxon>
        <taxon>Ascomycota</taxon>
        <taxon>Pezizomycotina</taxon>
        <taxon>Sordariomycetes</taxon>
        <taxon>Hypocreomycetidae</taxon>
        <taxon>Hypocreales</taxon>
        <taxon>Hypocreaceae</taxon>
        <taxon>Cladobotryum</taxon>
    </lineage>
</organism>
<dbReference type="PANTHER" id="PTHR10073:SF47">
    <property type="entry name" value="DNA MISMATCH REPAIR PROTEIN MLH3"/>
    <property type="match status" value="1"/>
</dbReference>
<evidence type="ECO:0000256" key="1">
    <source>
        <dbReference type="SAM" id="MobiDB-lite"/>
    </source>
</evidence>